<comment type="caution">
    <text evidence="2">The sequence shown here is derived from an EMBL/GenBank/DDBJ whole genome shotgun (WGS) entry which is preliminary data.</text>
</comment>
<accession>A0A1V4IRD4</accession>
<evidence type="ECO:0000313" key="3">
    <source>
        <dbReference type="Proteomes" id="UP000190080"/>
    </source>
</evidence>
<evidence type="ECO:0000313" key="2">
    <source>
        <dbReference type="EMBL" id="OPJ62582.1"/>
    </source>
</evidence>
<reference evidence="2 3" key="1">
    <citation type="submission" date="2017-03" db="EMBL/GenBank/DDBJ databases">
        <title>Genome sequence of Clostridium oryzae DSM 28571.</title>
        <authorList>
            <person name="Poehlein A."/>
            <person name="Daniel R."/>
        </authorList>
    </citation>
    <scope>NUCLEOTIDE SEQUENCE [LARGE SCALE GENOMIC DNA]</scope>
    <source>
        <strain evidence="2 3">DSM 28571</strain>
    </source>
</reference>
<dbReference type="Proteomes" id="UP000190080">
    <property type="component" value="Unassembled WGS sequence"/>
</dbReference>
<keyword evidence="1" id="KW-0472">Membrane</keyword>
<feature type="transmembrane region" description="Helical" evidence="1">
    <location>
        <begin position="66"/>
        <end position="83"/>
    </location>
</feature>
<organism evidence="2 3">
    <name type="scientific">Clostridium oryzae</name>
    <dbReference type="NCBI Taxonomy" id="1450648"/>
    <lineage>
        <taxon>Bacteria</taxon>
        <taxon>Bacillati</taxon>
        <taxon>Bacillota</taxon>
        <taxon>Clostridia</taxon>
        <taxon>Eubacteriales</taxon>
        <taxon>Clostridiaceae</taxon>
        <taxon>Clostridium</taxon>
    </lineage>
</organism>
<sequence length="100" mass="11730">MNLQKGNRREERIKYLIVFATFMCIETVIAIYVHDAFIRPYVGDMLVVMVLYCAVRVIIPNKNKLIPLWIFLFAAFVECLQYFKLVQILGVEDNTLLARE</sequence>
<evidence type="ECO:0008006" key="4">
    <source>
        <dbReference type="Google" id="ProtNLM"/>
    </source>
</evidence>
<feature type="transmembrane region" description="Helical" evidence="1">
    <location>
        <begin position="38"/>
        <end position="59"/>
    </location>
</feature>
<keyword evidence="1" id="KW-1133">Transmembrane helix</keyword>
<keyword evidence="3" id="KW-1185">Reference proteome</keyword>
<name>A0A1V4IRD4_9CLOT</name>
<feature type="transmembrane region" description="Helical" evidence="1">
    <location>
        <begin position="12"/>
        <end position="32"/>
    </location>
</feature>
<dbReference type="AlphaFoldDB" id="A0A1V4IRD4"/>
<dbReference type="Pfam" id="PF10990">
    <property type="entry name" value="DUF2809"/>
    <property type="match status" value="1"/>
</dbReference>
<proteinExistence type="predicted"/>
<gene>
    <name evidence="2" type="ORF">CLORY_17120</name>
</gene>
<evidence type="ECO:0000256" key="1">
    <source>
        <dbReference type="SAM" id="Phobius"/>
    </source>
</evidence>
<keyword evidence="1" id="KW-0812">Transmembrane</keyword>
<dbReference type="OrthoDB" id="5360192at2"/>
<protein>
    <recommendedName>
        <fullName evidence="4">DUF2809 domain-containing protein</fullName>
    </recommendedName>
</protein>
<dbReference type="EMBL" id="MZGV01000014">
    <property type="protein sequence ID" value="OPJ62582.1"/>
    <property type="molecule type" value="Genomic_DNA"/>
</dbReference>
<dbReference type="InterPro" id="IPR021257">
    <property type="entry name" value="DUF2809"/>
</dbReference>
<dbReference type="RefSeq" id="WP_079423289.1">
    <property type="nucleotide sequence ID" value="NZ_MZGV01000014.1"/>
</dbReference>
<dbReference type="STRING" id="1450648.CLORY_17120"/>